<keyword evidence="3" id="KW-1185">Reference proteome</keyword>
<dbReference type="HOGENOM" id="CLU_330406_0_0_1"/>
<evidence type="ECO:0000313" key="3">
    <source>
        <dbReference type="Proteomes" id="UP000027265"/>
    </source>
</evidence>
<protein>
    <submittedName>
        <fullName evidence="2">Uncharacterized protein</fullName>
    </submittedName>
</protein>
<proteinExistence type="predicted"/>
<feature type="region of interest" description="Disordered" evidence="1">
    <location>
        <begin position="73"/>
        <end position="106"/>
    </location>
</feature>
<feature type="compositionally biased region" description="Polar residues" evidence="1">
    <location>
        <begin position="678"/>
        <end position="688"/>
    </location>
</feature>
<organism evidence="2 3">
    <name type="scientific">Jaapia argillacea MUCL 33604</name>
    <dbReference type="NCBI Taxonomy" id="933084"/>
    <lineage>
        <taxon>Eukaryota</taxon>
        <taxon>Fungi</taxon>
        <taxon>Dikarya</taxon>
        <taxon>Basidiomycota</taxon>
        <taxon>Agaricomycotina</taxon>
        <taxon>Agaricomycetes</taxon>
        <taxon>Agaricomycetidae</taxon>
        <taxon>Jaapiales</taxon>
        <taxon>Jaapiaceae</taxon>
        <taxon>Jaapia</taxon>
    </lineage>
</organism>
<evidence type="ECO:0000256" key="1">
    <source>
        <dbReference type="SAM" id="MobiDB-lite"/>
    </source>
</evidence>
<feature type="region of interest" description="Disordered" evidence="1">
    <location>
        <begin position="724"/>
        <end position="745"/>
    </location>
</feature>
<feature type="region of interest" description="Disordered" evidence="1">
    <location>
        <begin position="678"/>
        <end position="708"/>
    </location>
</feature>
<feature type="region of interest" description="Disordered" evidence="1">
    <location>
        <begin position="340"/>
        <end position="397"/>
    </location>
</feature>
<feature type="region of interest" description="Disordered" evidence="1">
    <location>
        <begin position="509"/>
        <end position="564"/>
    </location>
</feature>
<dbReference type="AlphaFoldDB" id="A0A067PZU5"/>
<dbReference type="InParanoid" id="A0A067PZU5"/>
<feature type="region of interest" description="Disordered" evidence="1">
    <location>
        <begin position="213"/>
        <end position="273"/>
    </location>
</feature>
<dbReference type="STRING" id="933084.A0A067PZU5"/>
<dbReference type="EMBL" id="KL197724">
    <property type="protein sequence ID" value="KDQ55866.1"/>
    <property type="molecule type" value="Genomic_DNA"/>
</dbReference>
<feature type="compositionally biased region" description="Polar residues" evidence="1">
    <location>
        <begin position="88"/>
        <end position="105"/>
    </location>
</feature>
<feature type="compositionally biased region" description="Basic and acidic residues" evidence="1">
    <location>
        <begin position="734"/>
        <end position="743"/>
    </location>
</feature>
<feature type="compositionally biased region" description="Polar residues" evidence="1">
    <location>
        <begin position="346"/>
        <end position="357"/>
    </location>
</feature>
<sequence>MGISFGGLGVMISHKPLSNLSFNSLVGNVELRSMFFAMLSLVVLLLLAYLTNPSESSFRAYLTEQSFRQHLSRLDDNNEDDRIDPSGTPYSVSRRNGSTKTSGLENISPVPFSSRASVSLRTPKHVFHSFGILTIAAVVPIGKSYRPAAERTHSDNFGGSMVYDTWFVGAFGKWWRGGVLESWWYDSIATTKDEEGCGSGIFDVKASDKSDRYTGLPFTTTAPPPRSPPRLRQRERPAQLPTRSSSPPPLPKSASLPLHATRTPSSAPDYRLLNGDRNAISRTPSVSSVAPVPLEQQCQGRLLPQSRSSSMMFDQSPIIADILRQINIAKSAVQETRSQLDELDSAASQSHAALQNELNEHRERKRQEDATRVDLRNRAKALEETKRGAEASKRDVEKKLRVAQNRKETANQRVANLDKEIANLKQRILSDQRTIQQTKDDSLATEKEMNEAMETKKREIKVAEDVISALNARAKELEERIASEQEHLREARYQAEIRKQDRAFAPLQPVVSEPEPASWPPVSSGLPEPKVTVTDTSGASPKQAEALVKGTSDPGHPSPNAALDRPRKLSLAGIANFNISDSANQLALRAKGYSIFDDDIASLNQSQRNIPSSTFSPFDPEISPSGAQHSPFTPTSSNLIPSSLIRSLEAADGSFRSDYDSFLEGEWNNSQLALYSHHSNGLTSSPTSLHGGPPDDEHDPFEVRPPPRDRERLFADTYSHMTVPVRTNSAPDAHSPEDRELGQNEKATTRRWFTISSKEKPRKGLNPDAKAFDLVHGKPFAVTHLPPTPAPSFEFDPLTPSGLVSSAMPVNPPSTTDSAFSTMSMRAFAPSREERQALQRILGTSSNASLERLPSLSNVGSLPPSPTNVPAVVNHPHHKAPFMGDFSGMPFRSWFHAWPSVRKPKFSPWDDEEPAEGTGLQSSDGV</sequence>
<feature type="compositionally biased region" description="Basic and acidic residues" evidence="1">
    <location>
        <begin position="358"/>
        <end position="397"/>
    </location>
</feature>
<feature type="region of interest" description="Disordered" evidence="1">
    <location>
        <begin position="905"/>
        <end position="926"/>
    </location>
</feature>
<feature type="compositionally biased region" description="Polar residues" evidence="1">
    <location>
        <begin position="625"/>
        <end position="637"/>
    </location>
</feature>
<dbReference type="OrthoDB" id="2548929at2759"/>
<dbReference type="Proteomes" id="UP000027265">
    <property type="component" value="Unassembled WGS sequence"/>
</dbReference>
<gene>
    <name evidence="2" type="ORF">JAAARDRAFT_37296</name>
</gene>
<evidence type="ECO:0000313" key="2">
    <source>
        <dbReference type="EMBL" id="KDQ55866.1"/>
    </source>
</evidence>
<feature type="region of interest" description="Disordered" evidence="1">
    <location>
        <begin position="611"/>
        <end position="637"/>
    </location>
</feature>
<name>A0A067PZU5_9AGAM</name>
<accession>A0A067PZU5</accession>
<reference evidence="3" key="1">
    <citation type="journal article" date="2014" name="Proc. Natl. Acad. Sci. U.S.A.">
        <title>Extensive sampling of basidiomycete genomes demonstrates inadequacy of the white-rot/brown-rot paradigm for wood decay fungi.</title>
        <authorList>
            <person name="Riley R."/>
            <person name="Salamov A.A."/>
            <person name="Brown D.W."/>
            <person name="Nagy L.G."/>
            <person name="Floudas D."/>
            <person name="Held B.W."/>
            <person name="Levasseur A."/>
            <person name="Lombard V."/>
            <person name="Morin E."/>
            <person name="Otillar R."/>
            <person name="Lindquist E.A."/>
            <person name="Sun H."/>
            <person name="LaButti K.M."/>
            <person name="Schmutz J."/>
            <person name="Jabbour D."/>
            <person name="Luo H."/>
            <person name="Baker S.E."/>
            <person name="Pisabarro A.G."/>
            <person name="Walton J.D."/>
            <person name="Blanchette R.A."/>
            <person name="Henrissat B."/>
            <person name="Martin F."/>
            <person name="Cullen D."/>
            <person name="Hibbett D.S."/>
            <person name="Grigoriev I.V."/>
        </authorList>
    </citation>
    <scope>NUCLEOTIDE SEQUENCE [LARGE SCALE GENOMIC DNA]</scope>
    <source>
        <strain evidence="3">MUCL 33604</strain>
    </source>
</reference>